<evidence type="ECO:0000256" key="1">
    <source>
        <dbReference type="SAM" id="SignalP"/>
    </source>
</evidence>
<dbReference type="InterPro" id="IPR018962">
    <property type="entry name" value="DUF1995"/>
</dbReference>
<proteinExistence type="predicted"/>
<comment type="caution">
    <text evidence="3">The sequence shown here is derived from an EMBL/GenBank/DDBJ whole genome shotgun (WGS) entry which is preliminary data.</text>
</comment>
<evidence type="ECO:0000313" key="3">
    <source>
        <dbReference type="EMBL" id="CAH0364441.1"/>
    </source>
</evidence>
<organism evidence="3 4">
    <name type="scientific">Pelagomonas calceolata</name>
    <dbReference type="NCBI Taxonomy" id="35677"/>
    <lineage>
        <taxon>Eukaryota</taxon>
        <taxon>Sar</taxon>
        <taxon>Stramenopiles</taxon>
        <taxon>Ochrophyta</taxon>
        <taxon>Pelagophyceae</taxon>
        <taxon>Pelagomonadales</taxon>
        <taxon>Pelagomonadaceae</taxon>
        <taxon>Pelagomonas</taxon>
    </lineage>
</organism>
<dbReference type="Proteomes" id="UP000789595">
    <property type="component" value="Unassembled WGS sequence"/>
</dbReference>
<sequence length="295" mass="32733">MRLRAQMIVQLCMTMLCPTSSFVSPAQRARATVMRAQLEPRVPTDSDDMVIAAARSVRTALEAGVARQTVELHIPLPPETSPEDLDPWPGGLPQIAEYALPLARECLRKAVKGGSEVQEVVLSKDDGCVQLYCQGETPADDAMMILQPGAETFDELRQLDGAVGDRLLVLVNPKIIGPQSLGLFQGAVAKDFFRGGTLRDKFPVTYCAQESSCRSEDVRLVHEYGKGWRAYYVDDAEFEGQNMISEGTILPLHDDPLDARPSYEELQDLVIEKLKLPVYVRKMREAGEKGPRFLR</sequence>
<keyword evidence="4" id="KW-1185">Reference proteome</keyword>
<feature type="domain" description="DUF1995" evidence="2">
    <location>
        <begin position="43"/>
        <end position="237"/>
    </location>
</feature>
<dbReference type="PANTHER" id="PTHR35509:SF4">
    <property type="entry name" value="DUF1995 DOMAIN-CONTAINING PROTEIN"/>
    <property type="match status" value="1"/>
</dbReference>
<evidence type="ECO:0000313" key="4">
    <source>
        <dbReference type="Proteomes" id="UP000789595"/>
    </source>
</evidence>
<name>A0A8J2SBH7_9STRA</name>
<gene>
    <name evidence="3" type="ORF">PECAL_1P08020</name>
</gene>
<keyword evidence="1" id="KW-0732">Signal</keyword>
<feature type="chain" id="PRO_5035202861" description="DUF1995 domain-containing protein" evidence="1">
    <location>
        <begin position="22"/>
        <end position="295"/>
    </location>
</feature>
<accession>A0A8J2SBH7</accession>
<dbReference type="AlphaFoldDB" id="A0A8J2SBH7"/>
<dbReference type="Pfam" id="PF09353">
    <property type="entry name" value="DUF1995"/>
    <property type="match status" value="1"/>
</dbReference>
<protein>
    <recommendedName>
        <fullName evidence="2">DUF1995 domain-containing protein</fullName>
    </recommendedName>
</protein>
<reference evidence="3" key="1">
    <citation type="submission" date="2021-11" db="EMBL/GenBank/DDBJ databases">
        <authorList>
            <consortium name="Genoscope - CEA"/>
            <person name="William W."/>
        </authorList>
    </citation>
    <scope>NUCLEOTIDE SEQUENCE</scope>
</reference>
<dbReference type="PANTHER" id="PTHR35509">
    <property type="entry name" value="DOMAIN PROTEIN, PUTATIVE (DUF1995)-RELATED"/>
    <property type="match status" value="1"/>
</dbReference>
<dbReference type="InterPro" id="IPR053021">
    <property type="entry name" value="Chloroplast_ADK"/>
</dbReference>
<dbReference type="OrthoDB" id="188598at2759"/>
<feature type="signal peptide" evidence="1">
    <location>
        <begin position="1"/>
        <end position="21"/>
    </location>
</feature>
<dbReference type="EMBL" id="CAKKNE010000001">
    <property type="protein sequence ID" value="CAH0364441.1"/>
    <property type="molecule type" value="Genomic_DNA"/>
</dbReference>
<evidence type="ECO:0000259" key="2">
    <source>
        <dbReference type="Pfam" id="PF09353"/>
    </source>
</evidence>